<dbReference type="InterPro" id="IPR001789">
    <property type="entry name" value="Sig_transdc_resp-reg_receiver"/>
</dbReference>
<dbReference type="SMART" id="SM00448">
    <property type="entry name" value="REC"/>
    <property type="match status" value="1"/>
</dbReference>
<accession>A0A2A2TKF7</accession>
<sequence>MSITLSPTLLIVEDSPSELELMSYYLADSGYKIIKATGAREAFEMALTEKPNIIVTDVVMPGMSGFELCRLLRKNPATQDLGIIICSSKRLKIDRLWGMRQGANAYITKPYTRDQLLKVITSLNDNDDEIES</sequence>
<keyword evidence="5" id="KW-1185">Reference proteome</keyword>
<dbReference type="EMBL" id="NTFS01000084">
    <property type="protein sequence ID" value="PAX56559.1"/>
    <property type="molecule type" value="Genomic_DNA"/>
</dbReference>
<reference evidence="4 5" key="1">
    <citation type="submission" date="2017-08" db="EMBL/GenBank/DDBJ databases">
        <title>Draft genome sequence of filamentous cyanobacterium Calothrix elsteri CCALA 953.</title>
        <authorList>
            <person name="Gagunashvili A.N."/>
            <person name="Elster J."/>
            <person name="Andresson O.S."/>
        </authorList>
    </citation>
    <scope>NUCLEOTIDE SEQUENCE [LARGE SCALE GENOMIC DNA]</scope>
    <source>
        <strain evidence="4 5">CCALA 953</strain>
    </source>
</reference>
<dbReference type="Pfam" id="PF00072">
    <property type="entry name" value="Response_reg"/>
    <property type="match status" value="1"/>
</dbReference>
<evidence type="ECO:0000256" key="1">
    <source>
        <dbReference type="ARBA" id="ARBA00022553"/>
    </source>
</evidence>
<name>A0A2A2TKF7_9CYAN</name>
<dbReference type="AlphaFoldDB" id="A0A2A2TKF7"/>
<dbReference type="PROSITE" id="PS50110">
    <property type="entry name" value="RESPONSE_REGULATORY"/>
    <property type="match status" value="1"/>
</dbReference>
<dbReference type="InterPro" id="IPR011006">
    <property type="entry name" value="CheY-like_superfamily"/>
</dbReference>
<organism evidence="4 5">
    <name type="scientific">Brunnivagina elsteri CCALA 953</name>
    <dbReference type="NCBI Taxonomy" id="987040"/>
    <lineage>
        <taxon>Bacteria</taxon>
        <taxon>Bacillati</taxon>
        <taxon>Cyanobacteriota</taxon>
        <taxon>Cyanophyceae</taxon>
        <taxon>Nostocales</taxon>
        <taxon>Calotrichaceae</taxon>
        <taxon>Brunnivagina</taxon>
    </lineage>
</organism>
<dbReference type="GO" id="GO:0000160">
    <property type="term" value="P:phosphorelay signal transduction system"/>
    <property type="evidence" value="ECO:0007669"/>
    <property type="project" value="InterPro"/>
</dbReference>
<proteinExistence type="predicted"/>
<dbReference type="Proteomes" id="UP000218238">
    <property type="component" value="Unassembled WGS sequence"/>
</dbReference>
<keyword evidence="1 2" id="KW-0597">Phosphoprotein</keyword>
<feature type="domain" description="Response regulatory" evidence="3">
    <location>
        <begin position="8"/>
        <end position="124"/>
    </location>
</feature>
<evidence type="ECO:0000259" key="3">
    <source>
        <dbReference type="PROSITE" id="PS50110"/>
    </source>
</evidence>
<dbReference type="PANTHER" id="PTHR44591">
    <property type="entry name" value="STRESS RESPONSE REGULATOR PROTEIN 1"/>
    <property type="match status" value="1"/>
</dbReference>
<dbReference type="InterPro" id="IPR050595">
    <property type="entry name" value="Bact_response_regulator"/>
</dbReference>
<dbReference type="SUPFAM" id="SSF52172">
    <property type="entry name" value="CheY-like"/>
    <property type="match status" value="1"/>
</dbReference>
<gene>
    <name evidence="4" type="ORF">CK510_09970</name>
</gene>
<feature type="modified residue" description="4-aspartylphosphate" evidence="2">
    <location>
        <position position="57"/>
    </location>
</feature>
<evidence type="ECO:0000256" key="2">
    <source>
        <dbReference type="PROSITE-ProRule" id="PRU00169"/>
    </source>
</evidence>
<dbReference type="Gene3D" id="3.40.50.2300">
    <property type="match status" value="1"/>
</dbReference>
<comment type="caution">
    <text evidence="4">The sequence shown here is derived from an EMBL/GenBank/DDBJ whole genome shotgun (WGS) entry which is preliminary data.</text>
</comment>
<dbReference type="OrthoDB" id="582422at2"/>
<evidence type="ECO:0000313" key="5">
    <source>
        <dbReference type="Proteomes" id="UP000218238"/>
    </source>
</evidence>
<protein>
    <submittedName>
        <fullName evidence="4">Two-component system response regulator</fullName>
    </submittedName>
</protein>
<dbReference type="PANTHER" id="PTHR44591:SF20">
    <property type="entry name" value="PROTEIN PILH"/>
    <property type="match status" value="1"/>
</dbReference>
<dbReference type="RefSeq" id="WP_095721552.1">
    <property type="nucleotide sequence ID" value="NZ_NTFS01000084.1"/>
</dbReference>
<evidence type="ECO:0000313" key="4">
    <source>
        <dbReference type="EMBL" id="PAX56559.1"/>
    </source>
</evidence>